<organism evidence="2">
    <name type="scientific">Oncocephalus sp</name>
    <dbReference type="NCBI Taxonomy" id="2944721"/>
    <lineage>
        <taxon>Eukaryota</taxon>
        <taxon>Metazoa</taxon>
        <taxon>Ecdysozoa</taxon>
        <taxon>Arthropoda</taxon>
        <taxon>Hexapoda</taxon>
        <taxon>Insecta</taxon>
        <taxon>Pterygota</taxon>
        <taxon>Neoptera</taxon>
        <taxon>Paraneoptera</taxon>
        <taxon>Hemiptera</taxon>
        <taxon>Heteroptera</taxon>
        <taxon>Panheteroptera</taxon>
        <taxon>Cimicomorpha</taxon>
        <taxon>Reduviidae</taxon>
        <taxon>Stenopodainae</taxon>
        <taxon>Oncocephalus</taxon>
    </lineage>
</organism>
<sequence length="149" mass="16432">MKIILLLFMVVVLVSVETDGRMPCVRGSYFLDTNGCNMCVCIKNSGLSCSRGPCPKDNVNKPHCVPGSKFTKINGCKKCECITAKKNNCLKMFCPGHSPYLTRTKRDLIHIGKSERKCSVGQLYMSKDGCSKCTCMKDGNSACRKVKNC</sequence>
<feature type="chain" id="PRO_5044231295" evidence="1">
    <location>
        <begin position="21"/>
        <end position="149"/>
    </location>
</feature>
<dbReference type="EMBL" id="PP517485">
    <property type="protein sequence ID" value="WXI02735.1"/>
    <property type="molecule type" value="mRNA"/>
</dbReference>
<keyword evidence="1" id="KW-0732">Signal</keyword>
<proteinExistence type="evidence at transcript level"/>
<dbReference type="AlphaFoldDB" id="A0AB38ZEM1"/>
<protein>
    <submittedName>
        <fullName evidence="2">Venom pacifastin 1</fullName>
    </submittedName>
</protein>
<reference evidence="2" key="1">
    <citation type="submission" date="2024-03" db="EMBL/GenBank/DDBJ databases">
        <title>Venom adaptation and exaptation during the trophic switch to blood-feeding by kissing bugs (Reduviidae: Triatominae).</title>
        <authorList>
            <person name="Zdenek C.N."/>
            <person name="Cardoso F.C."/>
            <person name="Robinson S.D."/>
            <person name="Mercedes R.S."/>
            <person name="Raidjoe E.R."/>
            <person name="Hernandez-Vargas M.J."/>
            <person name="Jin J."/>
            <person name="Corzo G."/>
            <person name="Vetter I."/>
            <person name="King G.F."/>
            <person name="Fry B.G."/>
            <person name="Walker A."/>
        </authorList>
    </citation>
    <scope>NUCLEOTIDE SEQUENCE</scope>
</reference>
<accession>A0AB38ZEM1</accession>
<name>A0AB38ZEM1_9HEMI</name>
<evidence type="ECO:0000256" key="1">
    <source>
        <dbReference type="SAM" id="SignalP"/>
    </source>
</evidence>
<feature type="signal peptide" evidence="1">
    <location>
        <begin position="1"/>
        <end position="20"/>
    </location>
</feature>
<evidence type="ECO:0000313" key="2">
    <source>
        <dbReference type="EMBL" id="WXI02735.1"/>
    </source>
</evidence>